<dbReference type="GO" id="GO:0031267">
    <property type="term" value="F:small GTPase binding"/>
    <property type="evidence" value="ECO:0007669"/>
    <property type="project" value="TreeGrafter"/>
</dbReference>
<dbReference type="Pfam" id="PF18151">
    <property type="entry name" value="DUF5601"/>
    <property type="match status" value="1"/>
</dbReference>
<gene>
    <name evidence="4" type="primary">VPS9</name>
    <name evidence="4" type="ORF">AWJ20_840</name>
</gene>
<dbReference type="RefSeq" id="XP_018735060.1">
    <property type="nucleotide sequence ID" value="XM_018882809.1"/>
</dbReference>
<dbReference type="PROSITE" id="PS51140">
    <property type="entry name" value="CUE"/>
    <property type="match status" value="1"/>
</dbReference>
<dbReference type="GeneID" id="30037917"/>
<dbReference type="GO" id="GO:0016192">
    <property type="term" value="P:vesicle-mediated transport"/>
    <property type="evidence" value="ECO:0007669"/>
    <property type="project" value="InterPro"/>
</dbReference>
<dbReference type="InterPro" id="IPR041804">
    <property type="entry name" value="Vps9_CUE"/>
</dbReference>
<evidence type="ECO:0000313" key="5">
    <source>
        <dbReference type="Proteomes" id="UP000189580"/>
    </source>
</evidence>
<dbReference type="GO" id="GO:0043130">
    <property type="term" value="F:ubiquitin binding"/>
    <property type="evidence" value="ECO:0007669"/>
    <property type="project" value="InterPro"/>
</dbReference>
<dbReference type="SMART" id="SM00546">
    <property type="entry name" value="CUE"/>
    <property type="match status" value="1"/>
</dbReference>
<dbReference type="Gene3D" id="1.10.246.120">
    <property type="match status" value="1"/>
</dbReference>
<dbReference type="InterPro" id="IPR045046">
    <property type="entry name" value="Vps9-like"/>
</dbReference>
<reference evidence="4 5" key="1">
    <citation type="submission" date="2016-02" db="EMBL/GenBank/DDBJ databases">
        <title>Complete genome sequence and transcriptome regulation of the pentose utilising yeast Sugiyamaella lignohabitans.</title>
        <authorList>
            <person name="Bellasio M."/>
            <person name="Peymann A."/>
            <person name="Valli M."/>
            <person name="Sipitzky M."/>
            <person name="Graf A."/>
            <person name="Sauer M."/>
            <person name="Marx H."/>
            <person name="Mattanovich D."/>
        </authorList>
    </citation>
    <scope>NUCLEOTIDE SEQUENCE [LARGE SCALE GENOMIC DNA]</scope>
    <source>
        <strain evidence="4 5">CBS 10342</strain>
    </source>
</reference>
<dbReference type="PROSITE" id="PS51205">
    <property type="entry name" value="VPS9"/>
    <property type="match status" value="1"/>
</dbReference>
<accession>A0A167D7Q7</accession>
<dbReference type="EMBL" id="CP014501">
    <property type="protein sequence ID" value="ANB12583.1"/>
    <property type="molecule type" value="Genomic_DNA"/>
</dbReference>
<dbReference type="Pfam" id="PF02204">
    <property type="entry name" value="VPS9"/>
    <property type="match status" value="1"/>
</dbReference>
<feature type="compositionally biased region" description="Acidic residues" evidence="1">
    <location>
        <begin position="163"/>
        <end position="174"/>
    </location>
</feature>
<organism evidence="4 5">
    <name type="scientific">Sugiyamaella lignohabitans</name>
    <dbReference type="NCBI Taxonomy" id="796027"/>
    <lineage>
        <taxon>Eukaryota</taxon>
        <taxon>Fungi</taxon>
        <taxon>Dikarya</taxon>
        <taxon>Ascomycota</taxon>
        <taxon>Saccharomycotina</taxon>
        <taxon>Dipodascomycetes</taxon>
        <taxon>Dipodascales</taxon>
        <taxon>Trichomonascaceae</taxon>
        <taxon>Sugiyamaella</taxon>
    </lineage>
</organism>
<evidence type="ECO:0000313" key="4">
    <source>
        <dbReference type="EMBL" id="ANB12583.1"/>
    </source>
</evidence>
<dbReference type="SUPFAM" id="SSF46934">
    <property type="entry name" value="UBA-like"/>
    <property type="match status" value="1"/>
</dbReference>
<feature type="region of interest" description="Disordered" evidence="1">
    <location>
        <begin position="583"/>
        <end position="623"/>
    </location>
</feature>
<dbReference type="PANTHER" id="PTHR23101">
    <property type="entry name" value="RAB GDP/GTP EXCHANGE FACTOR"/>
    <property type="match status" value="1"/>
</dbReference>
<feature type="compositionally biased region" description="Polar residues" evidence="1">
    <location>
        <begin position="54"/>
        <end position="77"/>
    </location>
</feature>
<dbReference type="Gene3D" id="1.10.8.10">
    <property type="entry name" value="DNA helicase RuvA subunit, C-terminal domain"/>
    <property type="match status" value="1"/>
</dbReference>
<dbReference type="Proteomes" id="UP000189580">
    <property type="component" value="Chromosome a"/>
</dbReference>
<evidence type="ECO:0000259" key="3">
    <source>
        <dbReference type="PROSITE" id="PS51205"/>
    </source>
</evidence>
<feature type="region of interest" description="Disordered" evidence="1">
    <location>
        <begin position="502"/>
        <end position="557"/>
    </location>
</feature>
<dbReference type="SUPFAM" id="SSF109993">
    <property type="entry name" value="VPS9 domain"/>
    <property type="match status" value="1"/>
</dbReference>
<dbReference type="InterPro" id="IPR003892">
    <property type="entry name" value="CUE"/>
</dbReference>
<feature type="compositionally biased region" description="Basic and acidic residues" evidence="1">
    <location>
        <begin position="141"/>
        <end position="150"/>
    </location>
</feature>
<dbReference type="GO" id="GO:0030139">
    <property type="term" value="C:endocytic vesicle"/>
    <property type="evidence" value="ECO:0007669"/>
    <property type="project" value="TreeGrafter"/>
</dbReference>
<dbReference type="InterPro" id="IPR037191">
    <property type="entry name" value="VPS9_dom_sf"/>
</dbReference>
<feature type="compositionally biased region" description="Low complexity" evidence="1">
    <location>
        <begin position="586"/>
        <end position="610"/>
    </location>
</feature>
<name>A0A167D7Q7_9ASCO</name>
<feature type="compositionally biased region" description="Low complexity" evidence="1">
    <location>
        <begin position="508"/>
        <end position="523"/>
    </location>
</feature>
<feature type="compositionally biased region" description="Low complexity" evidence="1">
    <location>
        <begin position="179"/>
        <end position="192"/>
    </location>
</feature>
<feature type="domain" description="CUE" evidence="2">
    <location>
        <begin position="630"/>
        <end position="673"/>
    </location>
</feature>
<feature type="region of interest" description="Disordered" evidence="1">
    <location>
        <begin position="1"/>
        <end position="231"/>
    </location>
</feature>
<dbReference type="AlphaFoldDB" id="A0A167D7Q7"/>
<dbReference type="KEGG" id="slb:AWJ20_840"/>
<feature type="compositionally biased region" description="Polar residues" evidence="1">
    <location>
        <begin position="544"/>
        <end position="557"/>
    </location>
</feature>
<dbReference type="Gene3D" id="1.20.1050.80">
    <property type="entry name" value="VPS9 domain"/>
    <property type="match status" value="1"/>
</dbReference>
<evidence type="ECO:0000256" key="1">
    <source>
        <dbReference type="SAM" id="MobiDB-lite"/>
    </source>
</evidence>
<proteinExistence type="predicted"/>
<dbReference type="InterPro" id="IPR009060">
    <property type="entry name" value="UBA-like_sf"/>
</dbReference>
<dbReference type="GO" id="GO:0005829">
    <property type="term" value="C:cytosol"/>
    <property type="evidence" value="ECO:0007669"/>
    <property type="project" value="TreeGrafter"/>
</dbReference>
<dbReference type="CDD" id="cd14369">
    <property type="entry name" value="CUE_VPS9_like"/>
    <property type="match status" value="1"/>
</dbReference>
<evidence type="ECO:0000259" key="2">
    <source>
        <dbReference type="PROSITE" id="PS51140"/>
    </source>
</evidence>
<dbReference type="Pfam" id="PF02845">
    <property type="entry name" value="CUE"/>
    <property type="match status" value="1"/>
</dbReference>
<dbReference type="SMART" id="SM00167">
    <property type="entry name" value="VPS9"/>
    <property type="match status" value="1"/>
</dbReference>
<dbReference type="InterPro" id="IPR003123">
    <property type="entry name" value="VPS9"/>
</dbReference>
<dbReference type="InterPro" id="IPR041545">
    <property type="entry name" value="DUF5601"/>
</dbReference>
<protein>
    <submittedName>
        <fullName evidence="4">Guanine nucleotide exchange factor VPS9</fullName>
    </submittedName>
</protein>
<dbReference type="PANTHER" id="PTHR23101:SF25">
    <property type="entry name" value="GTPASE-ACTIVATING PROTEIN AND VPS9 DOMAIN-CONTAINING PROTEIN 1"/>
    <property type="match status" value="1"/>
</dbReference>
<dbReference type="GO" id="GO:0005085">
    <property type="term" value="F:guanyl-nucleotide exchange factor activity"/>
    <property type="evidence" value="ECO:0007669"/>
    <property type="project" value="InterPro"/>
</dbReference>
<dbReference type="OrthoDB" id="300289at2759"/>
<sequence>MSGEPSDKTSSSTGGWDAPEPENSERIGPNDTSTSVSPVIRTTYIHPGEPRSALSPTYDTAPGSISFSHSSTPSQDLQDILEHFDPLTTISSNKTHITEERESGGNIEAQEGSGQRAVTPGTELDSAQDDRCYSPEQAPQSEKKLEEKHASHNYLEQNAASSEESDSLIPEDEQITNKSSVGSSSLHNSSQSKQNPKSVIQPGTQYENSRQPSISISEKNGSNTPALDHSIKDEDVKPFDFQRFLDQLRHKSADPIARYVKSFLSEFNKRTWTTSEQEKIISDFKAFIAAKMDLCPPFSTLSNSEMTNAIEGMEKLIMNRLYTKTFSPEIPVNQRDDIHEEDVLRDRVLQEKMRIWHWIEGRHLDLADRFLRNGEAFVKLASDELTKINHYRAPRDKVICILNCCKVIFGLLRQTNSEQSADGFLPILIYVVIKAQPKDLISNLNYIQRFRNQDMLNGEAGYYISSLSGAISFIESLDRSGLSITDEEFEMNVEQSVKSIAEPAASVSTNSPPRTPSRQPSPSHVAAKISKSTETNVEVPGEGLSQSPNRPATPSNLNASTVLYQSAGLLVAPFKSLSKMFDDGEVGSTSESESNSKGSRELSSSPSPEESAARQVSAEEDEAQRIHQVEFENVSKTLSQMFPTLDQEVIQDVLRETEGRVGAAVDICLALLES</sequence>
<feature type="domain" description="VPS9" evidence="3">
    <location>
        <begin position="343"/>
        <end position="483"/>
    </location>
</feature>
<feature type="compositionally biased region" description="Polar residues" evidence="1">
    <location>
        <begin position="193"/>
        <end position="225"/>
    </location>
</feature>
<keyword evidence="5" id="KW-1185">Reference proteome</keyword>